<organism evidence="8 9">
    <name type="scientific">Cannabis sativa</name>
    <name type="common">Hemp</name>
    <name type="synonym">Marijuana</name>
    <dbReference type="NCBI Taxonomy" id="3483"/>
    <lineage>
        <taxon>Eukaryota</taxon>
        <taxon>Viridiplantae</taxon>
        <taxon>Streptophyta</taxon>
        <taxon>Embryophyta</taxon>
        <taxon>Tracheophyta</taxon>
        <taxon>Spermatophyta</taxon>
        <taxon>Magnoliopsida</taxon>
        <taxon>eudicotyledons</taxon>
        <taxon>Gunneridae</taxon>
        <taxon>Pentapetalae</taxon>
        <taxon>rosids</taxon>
        <taxon>fabids</taxon>
        <taxon>Rosales</taxon>
        <taxon>Cannabaceae</taxon>
        <taxon>Cannabis</taxon>
    </lineage>
</organism>
<evidence type="ECO:0000256" key="7">
    <source>
        <dbReference type="RuleBase" id="RU368015"/>
    </source>
</evidence>
<feature type="transmembrane region" description="Helical" evidence="7">
    <location>
        <begin position="259"/>
        <end position="284"/>
    </location>
</feature>
<dbReference type="AlphaFoldDB" id="A0A7J6FIC5"/>
<keyword evidence="4 7" id="KW-0812">Transmembrane</keyword>
<feature type="transmembrane region" description="Helical" evidence="7">
    <location>
        <begin position="195"/>
        <end position="215"/>
    </location>
</feature>
<evidence type="ECO:0000256" key="1">
    <source>
        <dbReference type="ARBA" id="ARBA00004141"/>
    </source>
</evidence>
<dbReference type="InterPro" id="IPR037185">
    <property type="entry name" value="EmrE-like"/>
</dbReference>
<name>A0A7J6FIC5_CANSA</name>
<feature type="transmembrane region" description="Helical" evidence="7">
    <location>
        <begin position="222"/>
        <end position="239"/>
    </location>
</feature>
<feature type="transmembrane region" description="Helical" evidence="7">
    <location>
        <begin position="388"/>
        <end position="407"/>
    </location>
</feature>
<evidence type="ECO:0000313" key="8">
    <source>
        <dbReference type="EMBL" id="KAF4370446.1"/>
    </source>
</evidence>
<feature type="transmembrane region" description="Helical" evidence="7">
    <location>
        <begin position="167"/>
        <end position="189"/>
    </location>
</feature>
<sequence length="418" mass="45412">IETFELCTAATSETASFQVKTGINIVTHHVPLAQLKTSSFLALMQPLLEPGSVMEEGLVDSEPFPPQGPQHSASFGHWISTLRKRACEAYRRKPISYWFLLVLSSSAMLVAFPASSLLSRLYFQNGGTSKWIISWTAVAGWPITALILVPTYLVCKTLPTPLTLKLTFAYIVLGFLSAADNLMYAYAYAYLPASTAALLASSSLIFSALFGYLLVKNKINASIINAIVIITAAMTIIALDSDSDRYGNISNRQYIMGFIWDILGSALHGLIFALSELVFVKMLGRISFHVVLEQQLMVSVFAFLFTTIGMILNNDFQGMASEAKVFEGGKTSYYLVLIWSTITFQLGVLGATAVLFLSSTVLAGILNAVRVPLTSIAAVILMHDPMSGFKILSLTVTFWGFGSYIYGSSSASKGPIST</sequence>
<evidence type="ECO:0000256" key="6">
    <source>
        <dbReference type="ARBA" id="ARBA00023136"/>
    </source>
</evidence>
<reference evidence="8 9" key="1">
    <citation type="journal article" date="2020" name="bioRxiv">
        <title>Sequence and annotation of 42 cannabis genomes reveals extensive copy number variation in cannabinoid synthesis and pathogen resistance genes.</title>
        <authorList>
            <person name="Mckernan K.J."/>
            <person name="Helbert Y."/>
            <person name="Kane L.T."/>
            <person name="Ebling H."/>
            <person name="Zhang L."/>
            <person name="Liu B."/>
            <person name="Eaton Z."/>
            <person name="Mclaughlin S."/>
            <person name="Kingan S."/>
            <person name="Baybayan P."/>
            <person name="Concepcion G."/>
            <person name="Jordan M."/>
            <person name="Riva A."/>
            <person name="Barbazuk W."/>
            <person name="Harkins T."/>
        </authorList>
    </citation>
    <scope>NUCLEOTIDE SEQUENCE [LARGE SCALE GENOMIC DNA]</scope>
    <source>
        <strain evidence="9">cv. Jamaican Lion 4</strain>
        <tissue evidence="8">Leaf</tissue>
    </source>
</reference>
<feature type="transmembrane region" description="Helical" evidence="7">
    <location>
        <begin position="296"/>
        <end position="313"/>
    </location>
</feature>
<dbReference type="Proteomes" id="UP000525078">
    <property type="component" value="Unassembled WGS sequence"/>
</dbReference>
<comment type="caution">
    <text evidence="8">The sequence shown here is derived from an EMBL/GenBank/DDBJ whole genome shotgun (WGS) entry which is preliminary data.</text>
</comment>
<feature type="transmembrane region" description="Helical" evidence="7">
    <location>
        <begin position="364"/>
        <end position="382"/>
    </location>
</feature>
<comment type="subcellular location">
    <subcellularLocation>
        <location evidence="1 7">Membrane</location>
        <topology evidence="1 7">Multi-pass membrane protein</topology>
    </subcellularLocation>
</comment>
<feature type="non-terminal residue" evidence="8">
    <location>
        <position position="1"/>
    </location>
</feature>
<dbReference type="SUPFAM" id="SSF103481">
    <property type="entry name" value="Multidrug resistance efflux transporter EmrE"/>
    <property type="match status" value="1"/>
</dbReference>
<accession>A0A7J6FIC5</accession>
<dbReference type="Pfam" id="PF16913">
    <property type="entry name" value="PUNUT"/>
    <property type="match status" value="1"/>
</dbReference>
<evidence type="ECO:0000256" key="3">
    <source>
        <dbReference type="ARBA" id="ARBA00022448"/>
    </source>
</evidence>
<keyword evidence="3 7" id="KW-0813">Transport</keyword>
<dbReference type="PANTHER" id="PTHR31376:SF10">
    <property type="entry name" value="PURINE PERMEASE 5-RELATED"/>
    <property type="match status" value="1"/>
</dbReference>
<evidence type="ECO:0000313" key="9">
    <source>
        <dbReference type="Proteomes" id="UP000525078"/>
    </source>
</evidence>
<evidence type="ECO:0000256" key="2">
    <source>
        <dbReference type="ARBA" id="ARBA00006213"/>
    </source>
</evidence>
<keyword evidence="5 7" id="KW-1133">Transmembrane helix</keyword>
<feature type="transmembrane region" description="Helical" evidence="7">
    <location>
        <begin position="132"/>
        <end position="155"/>
    </location>
</feature>
<dbReference type="PANTHER" id="PTHR31376">
    <property type="entry name" value="OS09G0467300 PROTEIN-RELATED"/>
    <property type="match status" value="1"/>
</dbReference>
<feature type="transmembrane region" description="Helical" evidence="7">
    <location>
        <begin position="333"/>
        <end position="357"/>
    </location>
</feature>
<gene>
    <name evidence="8" type="ORF">F8388_016183</name>
</gene>
<proteinExistence type="inferred from homology"/>
<protein>
    <recommendedName>
        <fullName evidence="7">Probable purine permease</fullName>
    </recommendedName>
</protein>
<evidence type="ECO:0000256" key="5">
    <source>
        <dbReference type="ARBA" id="ARBA00022989"/>
    </source>
</evidence>
<dbReference type="GO" id="GO:0005345">
    <property type="term" value="F:purine nucleobase transmembrane transporter activity"/>
    <property type="evidence" value="ECO:0007669"/>
    <property type="project" value="UniProtKB-UniRule"/>
</dbReference>
<feature type="transmembrane region" description="Helical" evidence="7">
    <location>
        <begin position="95"/>
        <end position="112"/>
    </location>
</feature>
<keyword evidence="6 7" id="KW-0472">Membrane</keyword>
<dbReference type="GO" id="GO:0015211">
    <property type="term" value="F:purine nucleoside transmembrane transporter activity"/>
    <property type="evidence" value="ECO:0007669"/>
    <property type="project" value="UniProtKB-UniRule"/>
</dbReference>
<dbReference type="GO" id="GO:0016020">
    <property type="term" value="C:membrane"/>
    <property type="evidence" value="ECO:0007669"/>
    <property type="project" value="UniProtKB-SubCell"/>
</dbReference>
<evidence type="ECO:0000256" key="4">
    <source>
        <dbReference type="ARBA" id="ARBA00022692"/>
    </source>
</evidence>
<dbReference type="InterPro" id="IPR030182">
    <property type="entry name" value="PUP_plant"/>
</dbReference>
<dbReference type="EMBL" id="JAATIP010000118">
    <property type="protein sequence ID" value="KAF4370446.1"/>
    <property type="molecule type" value="Genomic_DNA"/>
</dbReference>
<comment type="similarity">
    <text evidence="2 7">Belongs to the purine permeases (TC 2.A.7.14) family.</text>
</comment>